<dbReference type="GO" id="GO:0060003">
    <property type="term" value="P:copper ion export"/>
    <property type="evidence" value="ECO:0007669"/>
    <property type="project" value="TreeGrafter"/>
</dbReference>
<dbReference type="Pfam" id="PF25954">
    <property type="entry name" value="Beta-barrel_RND_2"/>
    <property type="match status" value="1"/>
</dbReference>
<organism evidence="5 6">
    <name type="scientific">Granulicella rosea</name>
    <dbReference type="NCBI Taxonomy" id="474952"/>
    <lineage>
        <taxon>Bacteria</taxon>
        <taxon>Pseudomonadati</taxon>
        <taxon>Acidobacteriota</taxon>
        <taxon>Terriglobia</taxon>
        <taxon>Terriglobales</taxon>
        <taxon>Acidobacteriaceae</taxon>
        <taxon>Granulicella</taxon>
    </lineage>
</organism>
<dbReference type="FunFam" id="2.40.30.170:FF:000010">
    <property type="entry name" value="Efflux RND transporter periplasmic adaptor subunit"/>
    <property type="match status" value="1"/>
</dbReference>
<dbReference type="GO" id="GO:0016020">
    <property type="term" value="C:membrane"/>
    <property type="evidence" value="ECO:0007669"/>
    <property type="project" value="InterPro"/>
</dbReference>
<sequence length="384" mass="40351">MNYKLFTATIASITCLTLATGCKKPASDPAAEAPPKVTVEHAGDVNFIHVEHPEQFALVGATSVQTTNSLNVTGSVNPDISQTIPVISMANGRVVDIHARLGDHVHKGQLLMEVQSTDVSGAFATYLKAVNDERLTKIQLDRATLLYGKGAIPKSQLEIAENGEKDNLSDLTAAEQQLKVLGIDKNNPGASVKIYSPATGVIISQNVTNAAAAGVGLAGSSTAFTIADLSHVWVICDVYENDLASVHLGQKADIKLNALPGQTITGTISDIGAVLDPSIRTAKVRIQVQNPNMIMRIGEFVTATLHGTQPVQHTVVPANAVLHLQDKDWVYLPAGNEFHRVEVKAGPLVPGAAGGQTQQEINAGLEPGQQVVASALALQNAAAQ</sequence>
<dbReference type="Proteomes" id="UP000198356">
    <property type="component" value="Unassembled WGS sequence"/>
</dbReference>
<dbReference type="InterPro" id="IPR006143">
    <property type="entry name" value="RND_pump_MFP"/>
</dbReference>
<dbReference type="PROSITE" id="PS51257">
    <property type="entry name" value="PROKAR_LIPOPROTEIN"/>
    <property type="match status" value="1"/>
</dbReference>
<keyword evidence="6" id="KW-1185">Reference proteome</keyword>
<dbReference type="AlphaFoldDB" id="A0A239E5I9"/>
<dbReference type="Gene3D" id="2.40.30.170">
    <property type="match status" value="1"/>
</dbReference>
<accession>A0A239E5I9</accession>
<evidence type="ECO:0000259" key="3">
    <source>
        <dbReference type="Pfam" id="PF25954"/>
    </source>
</evidence>
<dbReference type="NCBIfam" id="TIGR01730">
    <property type="entry name" value="RND_mfp"/>
    <property type="match status" value="1"/>
</dbReference>
<dbReference type="Gene3D" id="2.40.420.20">
    <property type="match status" value="1"/>
</dbReference>
<evidence type="ECO:0000256" key="1">
    <source>
        <dbReference type="ARBA" id="ARBA00009477"/>
    </source>
</evidence>
<name>A0A239E5I9_9BACT</name>
<dbReference type="GO" id="GO:0030313">
    <property type="term" value="C:cell envelope"/>
    <property type="evidence" value="ECO:0007669"/>
    <property type="project" value="TreeGrafter"/>
</dbReference>
<dbReference type="GO" id="GO:0022857">
    <property type="term" value="F:transmembrane transporter activity"/>
    <property type="evidence" value="ECO:0007669"/>
    <property type="project" value="InterPro"/>
</dbReference>
<comment type="similarity">
    <text evidence="1">Belongs to the membrane fusion protein (MFP) (TC 8.A.1) family.</text>
</comment>
<feature type="domain" description="CzcB-like barrel-sandwich hybrid" evidence="4">
    <location>
        <begin position="83"/>
        <end position="228"/>
    </location>
</feature>
<dbReference type="InterPro" id="IPR058792">
    <property type="entry name" value="Beta-barrel_RND_2"/>
</dbReference>
<evidence type="ECO:0000256" key="2">
    <source>
        <dbReference type="ARBA" id="ARBA00022448"/>
    </source>
</evidence>
<evidence type="ECO:0000259" key="4">
    <source>
        <dbReference type="Pfam" id="PF25973"/>
    </source>
</evidence>
<dbReference type="EMBL" id="FZOU01000001">
    <property type="protein sequence ID" value="SNS39897.1"/>
    <property type="molecule type" value="Genomic_DNA"/>
</dbReference>
<dbReference type="SUPFAM" id="SSF111369">
    <property type="entry name" value="HlyD-like secretion proteins"/>
    <property type="match status" value="1"/>
</dbReference>
<feature type="domain" description="CusB-like beta-barrel" evidence="3">
    <location>
        <begin position="232"/>
        <end position="308"/>
    </location>
</feature>
<dbReference type="PANTHER" id="PTHR30097">
    <property type="entry name" value="CATION EFFLUX SYSTEM PROTEIN CUSB"/>
    <property type="match status" value="1"/>
</dbReference>
<proteinExistence type="inferred from homology"/>
<evidence type="ECO:0000313" key="5">
    <source>
        <dbReference type="EMBL" id="SNS39897.1"/>
    </source>
</evidence>
<dbReference type="InterPro" id="IPR058647">
    <property type="entry name" value="BSH_CzcB-like"/>
</dbReference>
<evidence type="ECO:0000313" key="6">
    <source>
        <dbReference type="Proteomes" id="UP000198356"/>
    </source>
</evidence>
<dbReference type="GO" id="GO:0015679">
    <property type="term" value="P:plasma membrane copper ion transport"/>
    <property type="evidence" value="ECO:0007669"/>
    <property type="project" value="TreeGrafter"/>
</dbReference>
<protein>
    <submittedName>
        <fullName evidence="5">Membrane fusion protein, cobalt-zinc-cadmium efflux system</fullName>
    </submittedName>
</protein>
<keyword evidence="2" id="KW-0813">Transport</keyword>
<dbReference type="InterPro" id="IPR051909">
    <property type="entry name" value="MFP_Cation_Efflux"/>
</dbReference>
<dbReference type="OrthoDB" id="9806939at2"/>
<dbReference type="PANTHER" id="PTHR30097:SF4">
    <property type="entry name" value="SLR6042 PROTEIN"/>
    <property type="match status" value="1"/>
</dbReference>
<dbReference type="RefSeq" id="WP_089407074.1">
    <property type="nucleotide sequence ID" value="NZ_FZOU01000001.1"/>
</dbReference>
<dbReference type="Gene3D" id="2.40.50.100">
    <property type="match status" value="1"/>
</dbReference>
<dbReference type="Pfam" id="PF25973">
    <property type="entry name" value="BSH_CzcB"/>
    <property type="match status" value="1"/>
</dbReference>
<gene>
    <name evidence="5" type="ORF">SAMN05421770_101808</name>
</gene>
<reference evidence="5 6" key="1">
    <citation type="submission" date="2017-06" db="EMBL/GenBank/DDBJ databases">
        <authorList>
            <person name="Kim H.J."/>
            <person name="Triplett B.A."/>
        </authorList>
    </citation>
    <scope>NUCLEOTIDE SEQUENCE [LARGE SCALE GENOMIC DNA]</scope>
    <source>
        <strain evidence="5 6">DSM 18704</strain>
    </source>
</reference>